<evidence type="ECO:0000313" key="3">
    <source>
        <dbReference type="EMBL" id="MBR9727463.1"/>
    </source>
</evidence>
<feature type="signal peptide" evidence="2">
    <location>
        <begin position="1"/>
        <end position="22"/>
    </location>
</feature>
<keyword evidence="1" id="KW-0472">Membrane</keyword>
<name>A0ABS5I0B4_9GAMM</name>
<feature type="chain" id="PRO_5046858460" evidence="2">
    <location>
        <begin position="23"/>
        <end position="543"/>
    </location>
</feature>
<organism evidence="3 4">
    <name type="scientific">Shewanella intestini</name>
    <dbReference type="NCBI Taxonomy" id="2017544"/>
    <lineage>
        <taxon>Bacteria</taxon>
        <taxon>Pseudomonadati</taxon>
        <taxon>Pseudomonadota</taxon>
        <taxon>Gammaproteobacteria</taxon>
        <taxon>Alteromonadales</taxon>
        <taxon>Shewanellaceae</taxon>
        <taxon>Shewanella</taxon>
    </lineage>
</organism>
<comment type="caution">
    <text evidence="3">The sequence shown here is derived from an EMBL/GenBank/DDBJ whole genome shotgun (WGS) entry which is preliminary data.</text>
</comment>
<keyword evidence="1" id="KW-0812">Transmembrane</keyword>
<dbReference type="Proteomes" id="UP000811844">
    <property type="component" value="Unassembled WGS sequence"/>
</dbReference>
<accession>A0ABS5I0B4</accession>
<dbReference type="RefSeq" id="WP_212593233.1">
    <property type="nucleotide sequence ID" value="NZ_JAAIKR010000003.1"/>
</dbReference>
<dbReference type="PANTHER" id="PTHR40940:SF1">
    <property type="entry name" value="PROTEIN BATD"/>
    <property type="match status" value="1"/>
</dbReference>
<dbReference type="EMBL" id="JAAIKR010000003">
    <property type="protein sequence ID" value="MBR9727463.1"/>
    <property type="molecule type" value="Genomic_DNA"/>
</dbReference>
<dbReference type="Pfam" id="PF13584">
    <property type="entry name" value="BatD"/>
    <property type="match status" value="2"/>
</dbReference>
<keyword evidence="2" id="KW-0732">Signal</keyword>
<protein>
    <submittedName>
        <fullName evidence="3">Protein BatD</fullName>
    </submittedName>
</protein>
<reference evidence="3 4" key="1">
    <citation type="submission" date="2020-02" db="EMBL/GenBank/DDBJ databases">
        <title>Shewanella WXL01 sp. nov., a marine bacterium isolated from green algae in Luhuitou Fringing Reef (Northern South China Sea).</title>
        <authorList>
            <person name="Wang X."/>
        </authorList>
    </citation>
    <scope>NUCLEOTIDE SEQUENCE [LARGE SCALE GENOMIC DNA]</scope>
    <source>
        <strain evidence="3 4">MCCC 1A01895</strain>
    </source>
</reference>
<evidence type="ECO:0000256" key="1">
    <source>
        <dbReference type="SAM" id="Phobius"/>
    </source>
</evidence>
<keyword evidence="4" id="KW-1185">Reference proteome</keyword>
<dbReference type="PANTHER" id="PTHR40940">
    <property type="entry name" value="PROTEIN BATD-RELATED"/>
    <property type="match status" value="1"/>
</dbReference>
<gene>
    <name evidence="3" type="ORF">G3R48_05605</name>
</gene>
<dbReference type="InterPro" id="IPR025738">
    <property type="entry name" value="BatD"/>
</dbReference>
<evidence type="ECO:0000313" key="4">
    <source>
        <dbReference type="Proteomes" id="UP000811844"/>
    </source>
</evidence>
<evidence type="ECO:0000256" key="2">
    <source>
        <dbReference type="SAM" id="SignalP"/>
    </source>
</evidence>
<proteinExistence type="predicted"/>
<keyword evidence="1" id="KW-1133">Transmembrane helix</keyword>
<feature type="transmembrane region" description="Helical" evidence="1">
    <location>
        <begin position="409"/>
        <end position="429"/>
    </location>
</feature>
<sequence>MVIRTLLSLLLLAITSTLSANALAVTKVQASVDRNPAVVGDYFVLTVTADDDLQAGAFDPSILLKSFIVNRTSVGRSTQIINFKSTKETRWQVILSPKKAGNITIPAFTIDGVSSNPIQLVAAPAGTKADKEQDVFIQGKANFTSAFVGQLITYKVKLFLAADLQRGAINSPVVDGAQVKQFGEDIDSSEIVNGRRFRVIERTYGIIADKPGPLAIKGANFSGDILVESSTRGSMFGFNESRPMQSQAEDIQIDIKPIPASYQGDWLVADIAVLHEKWPSEQTYKVGSPITRTLTLTLTGSDDSSIPEIAMPLPDGLKAYPEKPDRNSFVRQGQVVSQYTITTAIVPTQAGEFTLPEIRVPWWNPRTNKQEFASLPARTITVIADANAATMTPSITQSAKAPLQTHAGFWPWLSAVFALLWLISTFLWLNARRASAPVIATASARPQNLSSLASLSDACEQQDVSRILLCLQRHFSQQMNQSMTLGEIGALSIELKSMIATLQASQYSAQVTSINSQDILNTVKNVQLAQTQVKQEPIVPLNP</sequence>